<dbReference type="Pfam" id="PF08044">
    <property type="entry name" value="DUF1707"/>
    <property type="match status" value="1"/>
</dbReference>
<dbReference type="Proteomes" id="UP001185927">
    <property type="component" value="Unassembled WGS sequence"/>
</dbReference>
<comment type="caution">
    <text evidence="3">The sequence shown here is derived from an EMBL/GenBank/DDBJ whole genome shotgun (WGS) entry which is preliminary data.</text>
</comment>
<protein>
    <submittedName>
        <fullName evidence="3">DUF1707 domain-containing protein</fullName>
    </submittedName>
</protein>
<keyword evidence="4" id="KW-1185">Reference proteome</keyword>
<organism evidence="3 4">
    <name type="scientific">Rhodococcus globerulus</name>
    <dbReference type="NCBI Taxonomy" id="33008"/>
    <lineage>
        <taxon>Bacteria</taxon>
        <taxon>Bacillati</taxon>
        <taxon>Actinomycetota</taxon>
        <taxon>Actinomycetes</taxon>
        <taxon>Mycobacteriales</taxon>
        <taxon>Nocardiaceae</taxon>
        <taxon>Rhodococcus</taxon>
    </lineage>
</organism>
<name>A0ABU4C4Y4_RHOGO</name>
<proteinExistence type="predicted"/>
<accession>A0ABU4C4Y4</accession>
<evidence type="ECO:0000259" key="2">
    <source>
        <dbReference type="Pfam" id="PF08044"/>
    </source>
</evidence>
<gene>
    <name evidence="3" type="ORF">R3Q16_33770</name>
</gene>
<dbReference type="EMBL" id="JAWLKB010000057">
    <property type="protein sequence ID" value="MDV6271567.1"/>
    <property type="molecule type" value="Genomic_DNA"/>
</dbReference>
<dbReference type="InterPro" id="IPR012551">
    <property type="entry name" value="DUF1707_SHOCT-like"/>
</dbReference>
<feature type="region of interest" description="Disordered" evidence="1">
    <location>
        <begin position="125"/>
        <end position="153"/>
    </location>
</feature>
<sequence>MTICHLSVQQSRVPIAPVAVTEQTFRRRAIVGIDKRAGAEDRERVSEQLIQAMSHGYINPSEYSDRAAAVANATHMSQLSALTEDFPNKFQSSGKHHLPVKPLLAVGAVAALGLVAAGLTFGGSSKPEPTGLSGGGAVAADKATGDSSPASDSTATVLQAGFGQVKKTVWVSAEVENLTGSDGAFLVANFNLFDGAGDLVKTASHTERFGYGVTRMFIGTMVSPDDGIVAEKVEATANATVYSTGSAPDFNVTLKIGEVQFDQADFRNEARVPISNPSDQVIPSARVAIASFNVAGQIIGGGSTFPNSIAAQGTVLAKTPVYVAGIPSRCSATAVPSKY</sequence>
<evidence type="ECO:0000256" key="1">
    <source>
        <dbReference type="SAM" id="MobiDB-lite"/>
    </source>
</evidence>
<reference evidence="3 4" key="1">
    <citation type="submission" date="2023-10" db="EMBL/GenBank/DDBJ databases">
        <title>Development of a sustainable strategy for remediation of hydrocarbon-contaminated territories based on the waste exchange concept.</title>
        <authorList>
            <person name="Krivoruchko A."/>
        </authorList>
    </citation>
    <scope>NUCLEOTIDE SEQUENCE [LARGE SCALE GENOMIC DNA]</scope>
    <source>
        <strain evidence="3 4">IEGM 1203</strain>
    </source>
</reference>
<feature type="domain" description="DUF1707" evidence="2">
    <location>
        <begin position="36"/>
        <end position="87"/>
    </location>
</feature>
<evidence type="ECO:0000313" key="3">
    <source>
        <dbReference type="EMBL" id="MDV6271567.1"/>
    </source>
</evidence>
<evidence type="ECO:0000313" key="4">
    <source>
        <dbReference type="Proteomes" id="UP001185927"/>
    </source>
</evidence>
<dbReference type="RefSeq" id="WP_317546107.1">
    <property type="nucleotide sequence ID" value="NZ_JAWLKB010000057.1"/>
</dbReference>